<keyword evidence="2" id="KW-1185">Reference proteome</keyword>
<sequence length="179" mass="18850">MMEKNKKVIFAVLAVGVVIIVMLGALLIQGHNNSPEVQAQKASSSSIASSISAKSSASSSESAESSSIAKSAKKFDSVKGPVILGSDGIAYKTTWSQAEFDDYVKENEFIIDGHADGSLSNNDPVPVSNLGTSKTFSTFDELADVASSRNYYDSASDAYTASVKAQNHSSSIKILKTVQ</sequence>
<organism evidence="1 2">
    <name type="scientific">Weissella oryzae (strain DSM 25784 / JCM 18191 / LMG 30913 / SG25)</name>
    <dbReference type="NCBI Taxonomy" id="1329250"/>
    <lineage>
        <taxon>Bacteria</taxon>
        <taxon>Bacillati</taxon>
        <taxon>Bacillota</taxon>
        <taxon>Bacilli</taxon>
        <taxon>Lactobacillales</taxon>
        <taxon>Lactobacillaceae</taxon>
        <taxon>Weissella</taxon>
    </lineage>
</organism>
<proteinExistence type="predicted"/>
<name>A0A069CVY4_WEIOS</name>
<accession>A0A069CVY4</accession>
<reference evidence="2" key="1">
    <citation type="journal article" date="2014" name="Genome Announc.">
        <title>Draft genome sequence of Weissella oryzae SG25T, isolated from fermented rice grains.</title>
        <authorList>
            <person name="Tanizawa Y."/>
            <person name="Fujisawa T."/>
            <person name="Mochizuki T."/>
            <person name="Kaminuma E."/>
            <person name="Suzuki Y."/>
            <person name="Nakamura Y."/>
            <person name="Tohno M."/>
        </authorList>
    </citation>
    <scope>NUCLEOTIDE SEQUENCE [LARGE SCALE GENOMIC DNA]</scope>
    <source>
        <strain evidence="2">DSM 25784 / JCM 18191 / LMG 30913 / SG25</strain>
    </source>
</reference>
<evidence type="ECO:0000313" key="1">
    <source>
        <dbReference type="EMBL" id="GAK31552.1"/>
    </source>
</evidence>
<protein>
    <submittedName>
        <fullName evidence="1">Uncharacterized protein</fullName>
    </submittedName>
</protein>
<gene>
    <name evidence="1" type="ORF">WOSG25_110300</name>
</gene>
<dbReference type="STRING" id="1329250.WOSG25_110300"/>
<evidence type="ECO:0000313" key="2">
    <source>
        <dbReference type="Proteomes" id="UP000030643"/>
    </source>
</evidence>
<dbReference type="EMBL" id="DF820494">
    <property type="protein sequence ID" value="GAK31552.1"/>
    <property type="molecule type" value="Genomic_DNA"/>
</dbReference>
<dbReference type="Proteomes" id="UP000030643">
    <property type="component" value="Unassembled WGS sequence"/>
</dbReference>
<dbReference type="AlphaFoldDB" id="A0A069CVY4"/>